<dbReference type="Proteomes" id="UP001500200">
    <property type="component" value="Unassembled WGS sequence"/>
</dbReference>
<dbReference type="SUPFAM" id="SSF53822">
    <property type="entry name" value="Periplasmic binding protein-like I"/>
    <property type="match status" value="1"/>
</dbReference>
<dbReference type="PROSITE" id="PS51257">
    <property type="entry name" value="PROKAR_LIPOPROTEIN"/>
    <property type="match status" value="1"/>
</dbReference>
<dbReference type="InterPro" id="IPR050555">
    <property type="entry name" value="Bact_Solute-Bind_Prot2"/>
</dbReference>
<proteinExistence type="inferred from homology"/>
<evidence type="ECO:0000259" key="4">
    <source>
        <dbReference type="Pfam" id="PF13407"/>
    </source>
</evidence>
<sequence length="351" mass="36058">MKNHNKAAFTGIAIALGAALAMTACTPQGSSSQGSGVTSLDKVNVALVPGGAHPYFQPWKQGGEAAVKDFGIGKVTFNETGEWDQTKQNSAIDALGAQGYNAFGIFGVSATDIDTTFQGLKKQGFAVGALAACPAGDTDSADFCLSTDTGTAAYTAAKAAIKAMGGSGNLVHLTGNAVDTNTQRRIAGVQKAVAETNGSVKLLTTVTDIDKDLQSAQKAVSDLLATRGSQINGIVTTAGNPAVAATQGVGDSHLPIKVIATDDDPIVIRAVKDGTIAGTVVQNPYGQGYVGTWALASLEAGVCKVVKPGFSIDSGSFLVTKDNATTYDNERLAKTKELLTEFQTKLFDCKK</sequence>
<dbReference type="PANTHER" id="PTHR30036:SF7">
    <property type="entry name" value="ABC TRANSPORTER PERIPLASMIC-BINDING PROTEIN YPHF"/>
    <property type="match status" value="1"/>
</dbReference>
<evidence type="ECO:0000313" key="6">
    <source>
        <dbReference type="Proteomes" id="UP001500200"/>
    </source>
</evidence>
<dbReference type="PANTHER" id="PTHR30036">
    <property type="entry name" value="D-XYLOSE-BINDING PERIPLASMIC PROTEIN"/>
    <property type="match status" value="1"/>
</dbReference>
<evidence type="ECO:0000256" key="3">
    <source>
        <dbReference type="SAM" id="SignalP"/>
    </source>
</evidence>
<comment type="caution">
    <text evidence="5">The sequence shown here is derived from an EMBL/GenBank/DDBJ whole genome shotgun (WGS) entry which is preliminary data.</text>
</comment>
<evidence type="ECO:0000256" key="2">
    <source>
        <dbReference type="ARBA" id="ARBA00007639"/>
    </source>
</evidence>
<comment type="subcellular location">
    <subcellularLocation>
        <location evidence="1">Cell envelope</location>
    </subcellularLocation>
</comment>
<protein>
    <submittedName>
        <fullName evidence="5">Sugar ABC transporter substrate-binding protein</fullName>
    </submittedName>
</protein>
<reference evidence="6" key="1">
    <citation type="journal article" date="2019" name="Int. J. Syst. Evol. Microbiol.">
        <title>The Global Catalogue of Microorganisms (GCM) 10K type strain sequencing project: providing services to taxonomists for standard genome sequencing and annotation.</title>
        <authorList>
            <consortium name="The Broad Institute Genomics Platform"/>
            <consortium name="The Broad Institute Genome Sequencing Center for Infectious Disease"/>
            <person name="Wu L."/>
            <person name="Ma J."/>
        </authorList>
    </citation>
    <scope>NUCLEOTIDE SEQUENCE [LARGE SCALE GENOMIC DNA]</scope>
    <source>
        <strain evidence="6">JCM 18514</strain>
    </source>
</reference>
<dbReference type="InterPro" id="IPR025997">
    <property type="entry name" value="SBP_2_dom"/>
</dbReference>
<feature type="domain" description="Periplasmic binding protein" evidence="4">
    <location>
        <begin position="47"/>
        <end position="298"/>
    </location>
</feature>
<gene>
    <name evidence="5" type="ORF">GCM10023346_46390</name>
</gene>
<feature type="chain" id="PRO_5047403085" evidence="3">
    <location>
        <begin position="22"/>
        <end position="351"/>
    </location>
</feature>
<name>A0ABP9SUQ1_9MICC</name>
<evidence type="ECO:0000313" key="5">
    <source>
        <dbReference type="EMBL" id="GAA5201622.1"/>
    </source>
</evidence>
<organism evidence="5 6">
    <name type="scientific">Arthrobacter gyeryongensis</name>
    <dbReference type="NCBI Taxonomy" id="1650592"/>
    <lineage>
        <taxon>Bacteria</taxon>
        <taxon>Bacillati</taxon>
        <taxon>Actinomycetota</taxon>
        <taxon>Actinomycetes</taxon>
        <taxon>Micrococcales</taxon>
        <taxon>Micrococcaceae</taxon>
        <taxon>Arthrobacter</taxon>
    </lineage>
</organism>
<dbReference type="CDD" id="cd01536">
    <property type="entry name" value="PBP1_ABC_sugar_binding-like"/>
    <property type="match status" value="1"/>
</dbReference>
<keyword evidence="6" id="KW-1185">Reference proteome</keyword>
<dbReference type="Pfam" id="PF13407">
    <property type="entry name" value="Peripla_BP_4"/>
    <property type="match status" value="1"/>
</dbReference>
<accession>A0ABP9SUQ1</accession>
<dbReference type="RefSeq" id="WP_345453217.1">
    <property type="nucleotide sequence ID" value="NZ_BAABKK010000038.1"/>
</dbReference>
<feature type="signal peptide" evidence="3">
    <location>
        <begin position="1"/>
        <end position="21"/>
    </location>
</feature>
<dbReference type="EMBL" id="BAABKK010000038">
    <property type="protein sequence ID" value="GAA5201622.1"/>
    <property type="molecule type" value="Genomic_DNA"/>
</dbReference>
<dbReference type="InterPro" id="IPR028082">
    <property type="entry name" value="Peripla_BP_I"/>
</dbReference>
<dbReference type="Gene3D" id="3.40.50.2300">
    <property type="match status" value="2"/>
</dbReference>
<evidence type="ECO:0000256" key="1">
    <source>
        <dbReference type="ARBA" id="ARBA00004196"/>
    </source>
</evidence>
<keyword evidence="3" id="KW-0732">Signal</keyword>
<comment type="similarity">
    <text evidence="2">Belongs to the bacterial solute-binding protein 2 family.</text>
</comment>